<comment type="caution">
    <text evidence="2">The sequence shown here is derived from an EMBL/GenBank/DDBJ whole genome shotgun (WGS) entry which is preliminary data.</text>
</comment>
<feature type="domain" description="PRISE-like Rossmann-fold" evidence="1">
    <location>
        <begin position="80"/>
        <end position="374"/>
    </location>
</feature>
<gene>
    <name evidence="2" type="ORF">Nepgr_021748</name>
</gene>
<dbReference type="EMBL" id="BSYO01000021">
    <property type="protein sequence ID" value="GMH19907.1"/>
    <property type="molecule type" value="Genomic_DNA"/>
</dbReference>
<dbReference type="PANTHER" id="PTHR32487:SF13">
    <property type="entry name" value="LOW QUALITY PROTEIN: IRIDOID SYNTHASE-LIKE"/>
    <property type="match status" value="1"/>
</dbReference>
<dbReference type="Proteomes" id="UP001279734">
    <property type="component" value="Unassembled WGS sequence"/>
</dbReference>
<name>A0AAD3T0L1_NEPGR</name>
<protein>
    <recommendedName>
        <fullName evidence="1">PRISE-like Rossmann-fold domain-containing protein</fullName>
    </recommendedName>
</protein>
<accession>A0AAD3T0L1</accession>
<proteinExistence type="predicted"/>
<dbReference type="GO" id="GO:0006629">
    <property type="term" value="P:lipid metabolic process"/>
    <property type="evidence" value="ECO:0007669"/>
    <property type="project" value="UniProtKB-ARBA"/>
</dbReference>
<dbReference type="PANTHER" id="PTHR32487">
    <property type="entry name" value="3-OXO-DELTA(4,5)-STEROID 5-BETA-REDUCTASE"/>
    <property type="match status" value="1"/>
</dbReference>
<dbReference type="Gene3D" id="3.40.50.720">
    <property type="entry name" value="NAD(P)-binding Rossmann-like Domain"/>
    <property type="match status" value="1"/>
</dbReference>
<keyword evidence="3" id="KW-1185">Reference proteome</keyword>
<dbReference type="InterPro" id="IPR055222">
    <property type="entry name" value="PRISE-like_Rossmann-fold"/>
</dbReference>
<evidence type="ECO:0000313" key="2">
    <source>
        <dbReference type="EMBL" id="GMH19907.1"/>
    </source>
</evidence>
<evidence type="ECO:0000313" key="3">
    <source>
        <dbReference type="Proteomes" id="UP001279734"/>
    </source>
</evidence>
<reference evidence="2" key="1">
    <citation type="submission" date="2023-05" db="EMBL/GenBank/DDBJ databases">
        <title>Nepenthes gracilis genome sequencing.</title>
        <authorList>
            <person name="Fukushima K."/>
        </authorList>
    </citation>
    <scope>NUCLEOTIDE SEQUENCE</scope>
    <source>
        <strain evidence="2">SING2019-196</strain>
    </source>
</reference>
<evidence type="ECO:0000259" key="1">
    <source>
        <dbReference type="Pfam" id="PF22917"/>
    </source>
</evidence>
<organism evidence="2 3">
    <name type="scientific">Nepenthes gracilis</name>
    <name type="common">Slender pitcher plant</name>
    <dbReference type="NCBI Taxonomy" id="150966"/>
    <lineage>
        <taxon>Eukaryota</taxon>
        <taxon>Viridiplantae</taxon>
        <taxon>Streptophyta</taxon>
        <taxon>Embryophyta</taxon>
        <taxon>Tracheophyta</taxon>
        <taxon>Spermatophyta</taxon>
        <taxon>Magnoliopsida</taxon>
        <taxon>eudicotyledons</taxon>
        <taxon>Gunneridae</taxon>
        <taxon>Pentapetalae</taxon>
        <taxon>Caryophyllales</taxon>
        <taxon>Nepenthaceae</taxon>
        <taxon>Nepenthes</taxon>
    </lineage>
</organism>
<dbReference type="Pfam" id="PF22917">
    <property type="entry name" value="PRISE"/>
    <property type="match status" value="1"/>
</dbReference>
<dbReference type="CDD" id="cd08948">
    <property type="entry name" value="5beta-POR_like_SDR_a"/>
    <property type="match status" value="1"/>
</dbReference>
<dbReference type="AlphaFoldDB" id="A0AAD3T0L1"/>
<dbReference type="GO" id="GO:0016627">
    <property type="term" value="F:oxidoreductase activity, acting on the CH-CH group of donors"/>
    <property type="evidence" value="ECO:0007669"/>
    <property type="project" value="UniProtKB-ARBA"/>
</dbReference>
<sequence length="375" mass="42725">MGDHRSSTPPVALVVGVTGMAGLSIAEYLISPAAPGGPWRVYCSARREKPSWFPLRRRPLHHLRRRQLRRHSINSAPSPQITHVFWAALQVRATEEENCAVNSAMLANVLNVLTKSESSKLRHVTVQTGTKHYMGPIFDPFLSTQLSPPDPPFLEDAPRVPFPNFYYELEDLVASYAPKVSHSIHRCSIIFGASTRSAYNCLLTFAVYAEICKYERAPFRYPGNQYTWGHLCDVTDARVLAEQQAWAATTEGARNERFNCTNGDVFTWKRMWKLLSEVFEVEYVPFDGGDEKFDWVSVMREKGHVWDRIVEEKGLFRSKMEEITCFAAVDAVLNIGFQHVSSMNKSKDFGFFGYADTPTSTKYWVMRLRQLNIIP</sequence>
<dbReference type="SUPFAM" id="SSF51735">
    <property type="entry name" value="NAD(P)-binding Rossmann-fold domains"/>
    <property type="match status" value="1"/>
</dbReference>
<dbReference type="InterPro" id="IPR036291">
    <property type="entry name" value="NAD(P)-bd_dom_sf"/>
</dbReference>